<proteinExistence type="predicted"/>
<sequence>MNTHNVNVKTATPESPKTWDEGQDQHPLSASQFADLYRWIRANGEFTGVAGVHSALLAGLTLIEEPTPEPEALKIYVHEGYPVAVQEYDTGFVVVREYYAAAAAGN</sequence>
<evidence type="ECO:0000313" key="2">
    <source>
        <dbReference type="EMBL" id="TQC69944.1"/>
    </source>
</evidence>
<feature type="compositionally biased region" description="Polar residues" evidence="1">
    <location>
        <begin position="1"/>
        <end position="15"/>
    </location>
</feature>
<dbReference type="EMBL" id="VICF01000010">
    <property type="protein sequence ID" value="TQC69944.1"/>
    <property type="molecule type" value="Genomic_DNA"/>
</dbReference>
<accession>A0ABY2ZSX0</accession>
<dbReference type="Proteomes" id="UP000319715">
    <property type="component" value="Unassembled WGS sequence"/>
</dbReference>
<evidence type="ECO:0000256" key="1">
    <source>
        <dbReference type="SAM" id="MobiDB-lite"/>
    </source>
</evidence>
<evidence type="ECO:0000313" key="3">
    <source>
        <dbReference type="Proteomes" id="UP000319715"/>
    </source>
</evidence>
<feature type="region of interest" description="Disordered" evidence="1">
    <location>
        <begin position="1"/>
        <end position="26"/>
    </location>
</feature>
<protein>
    <submittedName>
        <fullName evidence="2">Uncharacterized protein</fullName>
    </submittedName>
</protein>
<keyword evidence="3" id="KW-1185">Reference proteome</keyword>
<name>A0ABY2ZSX0_9GAMM</name>
<organism evidence="2 3">
    <name type="scientific">Pantoea dispersa</name>
    <dbReference type="NCBI Taxonomy" id="59814"/>
    <lineage>
        <taxon>Bacteria</taxon>
        <taxon>Pseudomonadati</taxon>
        <taxon>Pseudomonadota</taxon>
        <taxon>Gammaproteobacteria</taxon>
        <taxon>Enterobacterales</taxon>
        <taxon>Erwiniaceae</taxon>
        <taxon>Pantoea</taxon>
    </lineage>
</organism>
<comment type="caution">
    <text evidence="2">The sequence shown here is derived from an EMBL/GenBank/DDBJ whole genome shotgun (WGS) entry which is preliminary data.</text>
</comment>
<dbReference type="RefSeq" id="WP_141496849.1">
    <property type="nucleotide sequence ID" value="NZ_VICF01000010.1"/>
</dbReference>
<gene>
    <name evidence="2" type="ORF">FK492_19640</name>
</gene>
<reference evidence="2 3" key="1">
    <citation type="submission" date="2019-06" db="EMBL/GenBank/DDBJ databases">
        <title>Pantoea dispersa Assembly.</title>
        <authorList>
            <person name="Wang J."/>
        </authorList>
    </citation>
    <scope>NUCLEOTIDE SEQUENCE [LARGE SCALE GENOMIC DNA]</scope>
    <source>
        <strain evidence="3">bio</strain>
    </source>
</reference>